<name>A0A2Z7B9G8_9LAMI</name>
<reference evidence="1 2" key="1">
    <citation type="journal article" date="2015" name="Proc. Natl. Acad. Sci. U.S.A.">
        <title>The resurrection genome of Boea hygrometrica: A blueprint for survival of dehydration.</title>
        <authorList>
            <person name="Xiao L."/>
            <person name="Yang G."/>
            <person name="Zhang L."/>
            <person name="Yang X."/>
            <person name="Zhao S."/>
            <person name="Ji Z."/>
            <person name="Zhou Q."/>
            <person name="Hu M."/>
            <person name="Wang Y."/>
            <person name="Chen M."/>
            <person name="Xu Y."/>
            <person name="Jin H."/>
            <person name="Xiao X."/>
            <person name="Hu G."/>
            <person name="Bao F."/>
            <person name="Hu Y."/>
            <person name="Wan P."/>
            <person name="Li L."/>
            <person name="Deng X."/>
            <person name="Kuang T."/>
            <person name="Xiang C."/>
            <person name="Zhu J.K."/>
            <person name="Oliver M.J."/>
            <person name="He Y."/>
        </authorList>
    </citation>
    <scope>NUCLEOTIDE SEQUENCE [LARGE SCALE GENOMIC DNA]</scope>
    <source>
        <strain evidence="2">cv. XS01</strain>
    </source>
</reference>
<sequence>MIEFRSTQSESEVSVSSIDNMHQPKDVDIMTQVLGPRSRYVKGLGPLPKLSIVGGSRATNLRTTYHDVSEKISTMFLASAELEIEWPVRNWTLIAELVVWPAQCETGL</sequence>
<proteinExistence type="predicted"/>
<gene>
    <name evidence="1" type="ORF">F511_33447</name>
</gene>
<organism evidence="1 2">
    <name type="scientific">Dorcoceras hygrometricum</name>
    <dbReference type="NCBI Taxonomy" id="472368"/>
    <lineage>
        <taxon>Eukaryota</taxon>
        <taxon>Viridiplantae</taxon>
        <taxon>Streptophyta</taxon>
        <taxon>Embryophyta</taxon>
        <taxon>Tracheophyta</taxon>
        <taxon>Spermatophyta</taxon>
        <taxon>Magnoliopsida</taxon>
        <taxon>eudicotyledons</taxon>
        <taxon>Gunneridae</taxon>
        <taxon>Pentapetalae</taxon>
        <taxon>asterids</taxon>
        <taxon>lamiids</taxon>
        <taxon>Lamiales</taxon>
        <taxon>Gesneriaceae</taxon>
        <taxon>Didymocarpoideae</taxon>
        <taxon>Trichosporeae</taxon>
        <taxon>Loxocarpinae</taxon>
        <taxon>Dorcoceras</taxon>
    </lineage>
</organism>
<dbReference type="GO" id="GO:0032259">
    <property type="term" value="P:methylation"/>
    <property type="evidence" value="ECO:0007669"/>
    <property type="project" value="UniProtKB-KW"/>
</dbReference>
<dbReference type="GO" id="GO:0008168">
    <property type="term" value="F:methyltransferase activity"/>
    <property type="evidence" value="ECO:0007669"/>
    <property type="project" value="UniProtKB-KW"/>
</dbReference>
<keyword evidence="2" id="KW-1185">Reference proteome</keyword>
<dbReference type="OrthoDB" id="1878503at2759"/>
<accession>A0A2Z7B9G8</accession>
<protein>
    <submittedName>
        <fullName evidence="1">S-adenosylmethionine-dependent methyltransferase (SAM or AdoMet-MTase) isoform 1</fullName>
    </submittedName>
</protein>
<dbReference type="EMBL" id="KV007779">
    <property type="protein sequence ID" value="KZV30912.1"/>
    <property type="molecule type" value="Genomic_DNA"/>
</dbReference>
<evidence type="ECO:0000313" key="1">
    <source>
        <dbReference type="EMBL" id="KZV30912.1"/>
    </source>
</evidence>
<evidence type="ECO:0000313" key="2">
    <source>
        <dbReference type="Proteomes" id="UP000250235"/>
    </source>
</evidence>
<keyword evidence="1" id="KW-0489">Methyltransferase</keyword>
<dbReference type="Proteomes" id="UP000250235">
    <property type="component" value="Unassembled WGS sequence"/>
</dbReference>
<dbReference type="AlphaFoldDB" id="A0A2Z7B9G8"/>
<keyword evidence="1" id="KW-0808">Transferase</keyword>